<dbReference type="PANTHER" id="PTHR48228">
    <property type="entry name" value="SUCCINYL-COA--D-CITRAMALATE COA-TRANSFERASE"/>
    <property type="match status" value="1"/>
</dbReference>
<comment type="caution">
    <text evidence="1">The sequence shown here is derived from an EMBL/GenBank/DDBJ whole genome shotgun (WGS) entry which is preliminary data.</text>
</comment>
<accession>A0A9X0R2F9</accession>
<proteinExistence type="predicted"/>
<evidence type="ECO:0000313" key="1">
    <source>
        <dbReference type="EMBL" id="MBC4017087.1"/>
    </source>
</evidence>
<dbReference type="InterPro" id="IPR044855">
    <property type="entry name" value="CoA-Trfase_III_dom3_sf"/>
</dbReference>
<dbReference type="Gene3D" id="3.40.50.10540">
    <property type="entry name" value="Crotonobetainyl-coa:carnitine coa-transferase, domain 1"/>
    <property type="match status" value="2"/>
</dbReference>
<dbReference type="InterPro" id="IPR023606">
    <property type="entry name" value="CoA-Trfase_III_dom_1_sf"/>
</dbReference>
<dbReference type="SUPFAM" id="SSF89796">
    <property type="entry name" value="CoA-transferase family III (CaiB/BaiF)"/>
    <property type="match status" value="1"/>
</dbReference>
<protein>
    <submittedName>
        <fullName evidence="1">CoA transferase</fullName>
    </submittedName>
</protein>
<name>A0A9X0R2F9_9PROT</name>
<sequence length="333" mass="34614">MAVAPLAGRRVLDLGALCAQRPHALAASMAARLCAGYGAEVVRPLPSGGEPFAATPPLLPDGGSALDRFLNAGKRQGATTGRFDVAIGDRASLAAHAEEVPVKARISVFGPGEEDPPMTELGLMALSGLFGIVGEAPPAPPARLAGHQVSYSAGLAACMALLAALLAGGEEVVDVSLLDVAAWLNWKVAAGVMVMGSAPVRGGARVTWFTVPAKDGHMALVYQDKDWPPLRDLIGDPRLRDDPRFATGPARGANRAALLEVIGPWFAARTRAEITAAAQAKRVPLGPVKWPVELLDDAQYRARGFLAPDGMPALPVGWDGQRLTLEGNRADAG</sequence>
<keyword evidence="2" id="KW-1185">Reference proteome</keyword>
<keyword evidence="1" id="KW-0808">Transferase</keyword>
<dbReference type="EMBL" id="JACOMF010000022">
    <property type="protein sequence ID" value="MBC4017087.1"/>
    <property type="molecule type" value="Genomic_DNA"/>
</dbReference>
<dbReference type="GO" id="GO:0016740">
    <property type="term" value="F:transferase activity"/>
    <property type="evidence" value="ECO:0007669"/>
    <property type="project" value="UniProtKB-KW"/>
</dbReference>
<dbReference type="RefSeq" id="WP_186771851.1">
    <property type="nucleotide sequence ID" value="NZ_JACOMF010000022.1"/>
</dbReference>
<gene>
    <name evidence="1" type="ORF">H7965_17375</name>
</gene>
<dbReference type="InterPro" id="IPR050509">
    <property type="entry name" value="CoA-transferase_III"/>
</dbReference>
<dbReference type="Proteomes" id="UP000600101">
    <property type="component" value="Unassembled WGS sequence"/>
</dbReference>
<dbReference type="AlphaFoldDB" id="A0A9X0R2F9"/>
<dbReference type="PANTHER" id="PTHR48228:SF5">
    <property type="entry name" value="ALPHA-METHYLACYL-COA RACEMASE"/>
    <property type="match status" value="1"/>
</dbReference>
<dbReference type="Gene3D" id="3.30.1540.10">
    <property type="entry name" value="formyl-coa transferase, domain 3"/>
    <property type="match status" value="1"/>
</dbReference>
<organism evidence="1 2">
    <name type="scientific">Siccirubricoccus deserti</name>
    <dbReference type="NCBI Taxonomy" id="2013562"/>
    <lineage>
        <taxon>Bacteria</taxon>
        <taxon>Pseudomonadati</taxon>
        <taxon>Pseudomonadota</taxon>
        <taxon>Alphaproteobacteria</taxon>
        <taxon>Acetobacterales</taxon>
        <taxon>Roseomonadaceae</taxon>
        <taxon>Siccirubricoccus</taxon>
    </lineage>
</organism>
<evidence type="ECO:0000313" key="2">
    <source>
        <dbReference type="Proteomes" id="UP000600101"/>
    </source>
</evidence>
<dbReference type="InterPro" id="IPR003673">
    <property type="entry name" value="CoA-Trfase_fam_III"/>
</dbReference>
<dbReference type="Pfam" id="PF02515">
    <property type="entry name" value="CoA_transf_3"/>
    <property type="match status" value="1"/>
</dbReference>
<reference evidence="1" key="1">
    <citation type="submission" date="2020-08" db="EMBL/GenBank/DDBJ databases">
        <authorList>
            <person name="Hu Y."/>
            <person name="Nguyen S.V."/>
            <person name="Li F."/>
            <person name="Fanning S."/>
        </authorList>
    </citation>
    <scope>NUCLEOTIDE SEQUENCE</scope>
    <source>
        <strain evidence="1">SYSU D8009</strain>
    </source>
</reference>